<reference evidence="2" key="1">
    <citation type="submission" date="2020-11" db="EMBL/GenBank/DDBJ databases">
        <authorList>
            <consortium name="DOE Joint Genome Institute"/>
            <person name="Ahrendt S."/>
            <person name="Riley R."/>
            <person name="Andreopoulos W."/>
            <person name="Labutti K."/>
            <person name="Pangilinan J."/>
            <person name="Ruiz-Duenas F.J."/>
            <person name="Barrasa J.M."/>
            <person name="Sanchez-Garcia M."/>
            <person name="Camarero S."/>
            <person name="Miyauchi S."/>
            <person name="Serrano A."/>
            <person name="Linde D."/>
            <person name="Babiker R."/>
            <person name="Drula E."/>
            <person name="Ayuso-Fernandez I."/>
            <person name="Pacheco R."/>
            <person name="Padilla G."/>
            <person name="Ferreira P."/>
            <person name="Barriuso J."/>
            <person name="Kellner H."/>
            <person name="Castanera R."/>
            <person name="Alfaro M."/>
            <person name="Ramirez L."/>
            <person name="Pisabarro A.G."/>
            <person name="Kuo A."/>
            <person name="Tritt A."/>
            <person name="Lipzen A."/>
            <person name="He G."/>
            <person name="Yan M."/>
            <person name="Ng V."/>
            <person name="Cullen D."/>
            <person name="Martin F."/>
            <person name="Rosso M.-N."/>
            <person name="Henrissat B."/>
            <person name="Hibbett D."/>
            <person name="Martinez A.T."/>
            <person name="Grigoriev I.V."/>
        </authorList>
    </citation>
    <scope>NUCLEOTIDE SEQUENCE</scope>
    <source>
        <strain evidence="2">CBS 506.95</strain>
    </source>
</reference>
<accession>A0A9P6EL31</accession>
<dbReference type="OrthoDB" id="3269842at2759"/>
<proteinExistence type="predicted"/>
<feature type="region of interest" description="Disordered" evidence="1">
    <location>
        <begin position="67"/>
        <end position="132"/>
    </location>
</feature>
<feature type="compositionally biased region" description="Basic and acidic residues" evidence="1">
    <location>
        <begin position="67"/>
        <end position="77"/>
    </location>
</feature>
<evidence type="ECO:0000313" key="2">
    <source>
        <dbReference type="EMBL" id="KAF9531111.1"/>
    </source>
</evidence>
<feature type="non-terminal residue" evidence="2">
    <location>
        <position position="149"/>
    </location>
</feature>
<sequence>MRTTDSLASSPAREAPPLYAQFNAQGTLDVPGTLLVIAKRFEKLEKWTVGHVRALEDRMNDVERWLVDKEKEKDKQDTGSVNASSSNEAVTQDLHEIREEMSELQGRVGELGREMAKLATSPSNLSSGPKTQTVAVSHVAAPSTNSVLV</sequence>
<keyword evidence="3" id="KW-1185">Reference proteome</keyword>
<dbReference type="EMBL" id="MU157836">
    <property type="protein sequence ID" value="KAF9531111.1"/>
    <property type="molecule type" value="Genomic_DNA"/>
</dbReference>
<evidence type="ECO:0000256" key="1">
    <source>
        <dbReference type="SAM" id="MobiDB-lite"/>
    </source>
</evidence>
<protein>
    <submittedName>
        <fullName evidence="2">Uncharacterized protein</fullName>
    </submittedName>
</protein>
<feature type="compositionally biased region" description="Polar residues" evidence="1">
    <location>
        <begin position="78"/>
        <end position="90"/>
    </location>
</feature>
<gene>
    <name evidence="2" type="ORF">CPB83DRAFT_726857</name>
</gene>
<feature type="compositionally biased region" description="Polar residues" evidence="1">
    <location>
        <begin position="120"/>
        <end position="132"/>
    </location>
</feature>
<dbReference type="AlphaFoldDB" id="A0A9P6EL31"/>
<organism evidence="2 3">
    <name type="scientific">Crepidotus variabilis</name>
    <dbReference type="NCBI Taxonomy" id="179855"/>
    <lineage>
        <taxon>Eukaryota</taxon>
        <taxon>Fungi</taxon>
        <taxon>Dikarya</taxon>
        <taxon>Basidiomycota</taxon>
        <taxon>Agaricomycotina</taxon>
        <taxon>Agaricomycetes</taxon>
        <taxon>Agaricomycetidae</taxon>
        <taxon>Agaricales</taxon>
        <taxon>Agaricineae</taxon>
        <taxon>Crepidotaceae</taxon>
        <taxon>Crepidotus</taxon>
    </lineage>
</organism>
<dbReference type="Proteomes" id="UP000807306">
    <property type="component" value="Unassembled WGS sequence"/>
</dbReference>
<evidence type="ECO:0000313" key="3">
    <source>
        <dbReference type="Proteomes" id="UP000807306"/>
    </source>
</evidence>
<name>A0A9P6EL31_9AGAR</name>
<comment type="caution">
    <text evidence="2">The sequence shown here is derived from an EMBL/GenBank/DDBJ whole genome shotgun (WGS) entry which is preliminary data.</text>
</comment>